<protein>
    <submittedName>
        <fullName evidence="8">Sugar ABC transporter permease</fullName>
    </submittedName>
</protein>
<feature type="transmembrane region" description="Helical" evidence="6">
    <location>
        <begin position="252"/>
        <end position="272"/>
    </location>
</feature>
<feature type="domain" description="ABC transmembrane type-1" evidence="7">
    <location>
        <begin position="118"/>
        <end position="333"/>
    </location>
</feature>
<name>A0A919XKN4_9BACL</name>
<keyword evidence="2 6" id="KW-0813">Transport</keyword>
<feature type="transmembrane region" description="Helical" evidence="6">
    <location>
        <begin position="58"/>
        <end position="76"/>
    </location>
</feature>
<keyword evidence="9" id="KW-1185">Reference proteome</keyword>
<keyword evidence="3 6" id="KW-0812">Transmembrane</keyword>
<dbReference type="GO" id="GO:0055085">
    <property type="term" value="P:transmembrane transport"/>
    <property type="evidence" value="ECO:0007669"/>
    <property type="project" value="InterPro"/>
</dbReference>
<evidence type="ECO:0000256" key="4">
    <source>
        <dbReference type="ARBA" id="ARBA00022989"/>
    </source>
</evidence>
<dbReference type="Proteomes" id="UP000679779">
    <property type="component" value="Unassembled WGS sequence"/>
</dbReference>
<dbReference type="AlphaFoldDB" id="A0A919XKN4"/>
<accession>A0A919XKN4</accession>
<evidence type="ECO:0000313" key="9">
    <source>
        <dbReference type="Proteomes" id="UP000679779"/>
    </source>
</evidence>
<keyword evidence="4 6" id="KW-1133">Transmembrane helix</keyword>
<dbReference type="InterPro" id="IPR035906">
    <property type="entry name" value="MetI-like_sf"/>
</dbReference>
<dbReference type="SUPFAM" id="SSF161098">
    <property type="entry name" value="MetI-like"/>
    <property type="match status" value="1"/>
</dbReference>
<feature type="transmembrane region" description="Helical" evidence="6">
    <location>
        <begin position="315"/>
        <end position="336"/>
    </location>
</feature>
<dbReference type="InterPro" id="IPR000515">
    <property type="entry name" value="MetI-like"/>
</dbReference>
<comment type="caution">
    <text evidence="8">The sequence shown here is derived from an EMBL/GenBank/DDBJ whole genome shotgun (WGS) entry which is preliminary data.</text>
</comment>
<evidence type="ECO:0000256" key="6">
    <source>
        <dbReference type="RuleBase" id="RU363032"/>
    </source>
</evidence>
<dbReference type="GO" id="GO:0005886">
    <property type="term" value="C:plasma membrane"/>
    <property type="evidence" value="ECO:0007669"/>
    <property type="project" value="UniProtKB-SubCell"/>
</dbReference>
<reference evidence="8" key="1">
    <citation type="submission" date="2021-03" db="EMBL/GenBank/DDBJ databases">
        <title>Antimicrobial resistance genes in bacteria isolated from Japanese honey, and their potential for conferring macrolide and lincosamide resistance in the American foulbrood pathogen Paenibacillus larvae.</title>
        <authorList>
            <person name="Okamoto M."/>
            <person name="Kumagai M."/>
            <person name="Kanamori H."/>
            <person name="Takamatsu D."/>
        </authorList>
    </citation>
    <scope>NUCLEOTIDE SEQUENCE</scope>
    <source>
        <strain evidence="8">J2TS6</strain>
    </source>
</reference>
<dbReference type="PROSITE" id="PS50928">
    <property type="entry name" value="ABC_TM1"/>
    <property type="match status" value="1"/>
</dbReference>
<comment type="subcellular location">
    <subcellularLocation>
        <location evidence="6">Cell membrane</location>
        <topology evidence="6">Multi-pass membrane protein</topology>
    </subcellularLocation>
    <subcellularLocation>
        <location evidence="1">Membrane</location>
        <topology evidence="1">Multi-pass membrane protein</topology>
    </subcellularLocation>
</comment>
<dbReference type="PANTHER" id="PTHR43496">
    <property type="entry name" value="PROTEIN LPLB"/>
    <property type="match status" value="1"/>
</dbReference>
<evidence type="ECO:0000256" key="1">
    <source>
        <dbReference type="ARBA" id="ARBA00004141"/>
    </source>
</evidence>
<evidence type="ECO:0000256" key="5">
    <source>
        <dbReference type="ARBA" id="ARBA00023136"/>
    </source>
</evidence>
<dbReference type="RefSeq" id="WP_236575448.1">
    <property type="nucleotide sequence ID" value="NZ_BORQ01000004.1"/>
</dbReference>
<feature type="transmembrane region" description="Helical" evidence="6">
    <location>
        <begin position="284"/>
        <end position="303"/>
    </location>
</feature>
<keyword evidence="5 6" id="KW-0472">Membrane</keyword>
<feature type="transmembrane region" description="Helical" evidence="6">
    <location>
        <begin position="164"/>
        <end position="189"/>
    </location>
</feature>
<organism evidence="8 9">
    <name type="scientific">Paenibacillus albilobatus</name>
    <dbReference type="NCBI Taxonomy" id="2716884"/>
    <lineage>
        <taxon>Bacteria</taxon>
        <taxon>Bacillati</taxon>
        <taxon>Bacillota</taxon>
        <taxon>Bacilli</taxon>
        <taxon>Bacillales</taxon>
        <taxon>Paenibacillaceae</taxon>
        <taxon>Paenibacillus</taxon>
    </lineage>
</organism>
<dbReference type="PANTHER" id="PTHR43496:SF1">
    <property type="entry name" value="POLYGALACTURONAN_RHAMNOGALACTURONAN TRANSPORT SYSTEM PERMEASE PROTEIN YTEP"/>
    <property type="match status" value="1"/>
</dbReference>
<comment type="similarity">
    <text evidence="6">Belongs to the binding-protein-dependent transport system permease family.</text>
</comment>
<sequence length="346" mass="39293">MLSVQEGKKKNDLAKRGCGRDMKTAETNLPGTGAALKGRSRAHPERGRIARAFRRSKYLWLLFLPCLIYYLIFKYAPMFGLVITFKNYNVFKGIWASDWVGLKYYRMFFGNPDFWVLMKNTFLLGLYKLIFGFPAPIILALLMNEVRNAIFKRWVQTFSYLPHFISNVIVASMVIMFLSPTGGIVNHAITALGGTPINFMMEPGLFRPIYVLSEIWQHIGWETIIFLAALTAVDPQLYEAAGIDGAGRWRKLWHVTLPGIAPTIMIILILDIGKVLEIGFEKVFLMYNPAVYSTADIISTYVYRVGMEQGNFSYASAIDLFMGVISFVFIFSANYISRRLGGTSLW</sequence>
<dbReference type="Gene3D" id="1.10.3720.10">
    <property type="entry name" value="MetI-like"/>
    <property type="match status" value="1"/>
</dbReference>
<feature type="transmembrane region" description="Helical" evidence="6">
    <location>
        <begin position="122"/>
        <end position="143"/>
    </location>
</feature>
<evidence type="ECO:0000256" key="3">
    <source>
        <dbReference type="ARBA" id="ARBA00022692"/>
    </source>
</evidence>
<dbReference type="CDD" id="cd06261">
    <property type="entry name" value="TM_PBP2"/>
    <property type="match status" value="1"/>
</dbReference>
<evidence type="ECO:0000259" key="7">
    <source>
        <dbReference type="PROSITE" id="PS50928"/>
    </source>
</evidence>
<dbReference type="Pfam" id="PF00528">
    <property type="entry name" value="BPD_transp_1"/>
    <property type="match status" value="1"/>
</dbReference>
<evidence type="ECO:0000313" key="8">
    <source>
        <dbReference type="EMBL" id="GIO32467.1"/>
    </source>
</evidence>
<evidence type="ECO:0000256" key="2">
    <source>
        <dbReference type="ARBA" id="ARBA00022448"/>
    </source>
</evidence>
<proteinExistence type="inferred from homology"/>
<gene>
    <name evidence="8" type="ORF">J2TS6_36080</name>
</gene>
<dbReference type="EMBL" id="BORQ01000004">
    <property type="protein sequence ID" value="GIO32467.1"/>
    <property type="molecule type" value="Genomic_DNA"/>
</dbReference>